<dbReference type="SUPFAM" id="SSF46785">
    <property type="entry name" value="Winged helix' DNA-binding domain"/>
    <property type="match status" value="1"/>
</dbReference>
<keyword evidence="5" id="KW-1185">Reference proteome</keyword>
<keyword evidence="3" id="KW-0859">Xylose metabolism</keyword>
<dbReference type="eggNOG" id="COG1940">
    <property type="taxonomic scope" value="Bacteria"/>
</dbReference>
<dbReference type="PATRIC" id="fig|411473.3.peg.888"/>
<gene>
    <name evidence="4" type="ORF">RUMCAL_01079</name>
</gene>
<comment type="function">
    <text evidence="1">Transcriptional repressor of xylose-utilizing enzymes.</text>
</comment>
<dbReference type="AlphaFoldDB" id="U2KWV6"/>
<sequence>MNDCGISKLDLKRRNRMQILKVVREQGPISRVDISAILGITRAAVTIITNEMIDQHILQEVGEEPVNPNAEVRKGRRKILLDINETYKFAIGIYVDEKEISIGLTTLNAAALDKKSITHKADMTPEALAELLGTTLEKMLQNSCLTYENLLGIGVGIMPSAFEMMGGSTTDTGCPTFPVLQKALEDSTRLPVYINSAVTEFAMAGVHYGDLHAKAENQVFLYWDSGSYRAIPVSGNAPILPAGSDDAFVEHICVNPAGARLEGYPKGSVRAELSAAAVAEKIRPVFSEEQTPTLYAALEGDLSRLTPASLLAAAETDTALQPVADETIKQFCVMLHTLYCLYFAEHINLYGFGFTPEHLEQIRKAAAEFAGKDFAQAIILCPIGERYHFLSGCTYLIQTGFYQRGGLCS</sequence>
<name>U2KWV6_9FIRM</name>
<dbReference type="InterPro" id="IPR036388">
    <property type="entry name" value="WH-like_DNA-bd_sf"/>
</dbReference>
<evidence type="ECO:0000256" key="1">
    <source>
        <dbReference type="ARBA" id="ARBA00002486"/>
    </source>
</evidence>
<accession>U2KWV6</accession>
<dbReference type="HOGENOM" id="CLU_036604_13_5_9"/>
<evidence type="ECO:0000256" key="2">
    <source>
        <dbReference type="ARBA" id="ARBA00006479"/>
    </source>
</evidence>
<dbReference type="OrthoDB" id="9796533at2"/>
<evidence type="ECO:0000313" key="5">
    <source>
        <dbReference type="Proteomes" id="UP000016662"/>
    </source>
</evidence>
<proteinExistence type="inferred from homology"/>
<dbReference type="Gene3D" id="3.30.420.40">
    <property type="match status" value="2"/>
</dbReference>
<dbReference type="Gene3D" id="1.10.10.10">
    <property type="entry name" value="Winged helix-like DNA-binding domain superfamily/Winged helix DNA-binding domain"/>
    <property type="match status" value="1"/>
</dbReference>
<keyword evidence="3" id="KW-0119">Carbohydrate metabolism</keyword>
<dbReference type="GO" id="GO:0042732">
    <property type="term" value="P:D-xylose metabolic process"/>
    <property type="evidence" value="ECO:0007669"/>
    <property type="project" value="UniProtKB-KW"/>
</dbReference>
<dbReference type="GeneID" id="93692998"/>
<comment type="similarity">
    <text evidence="2">Belongs to the ROK (NagC/XylR) family.</text>
</comment>
<dbReference type="InterPro" id="IPR043129">
    <property type="entry name" value="ATPase_NBD"/>
</dbReference>
<dbReference type="InterPro" id="IPR000600">
    <property type="entry name" value="ROK"/>
</dbReference>
<evidence type="ECO:0000313" key="4">
    <source>
        <dbReference type="EMBL" id="ERJ96550.1"/>
    </source>
</evidence>
<organism evidence="4 5">
    <name type="scientific">Ruminococcus callidus ATCC 27760</name>
    <dbReference type="NCBI Taxonomy" id="411473"/>
    <lineage>
        <taxon>Bacteria</taxon>
        <taxon>Bacillati</taxon>
        <taxon>Bacillota</taxon>
        <taxon>Clostridia</taxon>
        <taxon>Eubacteriales</taxon>
        <taxon>Oscillospiraceae</taxon>
        <taxon>Ruminococcus</taxon>
    </lineage>
</organism>
<reference evidence="4 5" key="1">
    <citation type="submission" date="2013-07" db="EMBL/GenBank/DDBJ databases">
        <authorList>
            <person name="Weinstock G."/>
            <person name="Sodergren E."/>
            <person name="Wylie T."/>
            <person name="Fulton L."/>
            <person name="Fulton R."/>
            <person name="Fronick C."/>
            <person name="O'Laughlin M."/>
            <person name="Godfrey J."/>
            <person name="Miner T."/>
            <person name="Herter B."/>
            <person name="Appelbaum E."/>
            <person name="Cordes M."/>
            <person name="Lek S."/>
            <person name="Wollam A."/>
            <person name="Pepin K.H."/>
            <person name="Palsikar V.B."/>
            <person name="Mitreva M."/>
            <person name="Wilson R.K."/>
        </authorList>
    </citation>
    <scope>NUCLEOTIDE SEQUENCE [LARGE SCALE GENOMIC DNA]</scope>
    <source>
        <strain evidence="4 5">ATCC 27760</strain>
    </source>
</reference>
<dbReference type="SUPFAM" id="SSF53067">
    <property type="entry name" value="Actin-like ATPase domain"/>
    <property type="match status" value="1"/>
</dbReference>
<protein>
    <recommendedName>
        <fullName evidence="6">ROK family protein</fullName>
    </recommendedName>
</protein>
<comment type="caution">
    <text evidence="4">The sequence shown here is derived from an EMBL/GenBank/DDBJ whole genome shotgun (WGS) entry which is preliminary data.</text>
</comment>
<dbReference type="PANTHER" id="PTHR18964">
    <property type="entry name" value="ROK (REPRESSOR, ORF, KINASE) FAMILY"/>
    <property type="match status" value="1"/>
</dbReference>
<dbReference type="RefSeq" id="WP_021682536.1">
    <property type="nucleotide sequence ID" value="NZ_KI260422.1"/>
</dbReference>
<dbReference type="eggNOG" id="COG3355">
    <property type="taxonomic scope" value="Bacteria"/>
</dbReference>
<dbReference type="InterPro" id="IPR036390">
    <property type="entry name" value="WH_DNA-bd_sf"/>
</dbReference>
<evidence type="ECO:0008006" key="6">
    <source>
        <dbReference type="Google" id="ProtNLM"/>
    </source>
</evidence>
<dbReference type="STRING" id="411473.RUMCAL_01079"/>
<dbReference type="PANTHER" id="PTHR18964:SF149">
    <property type="entry name" value="BIFUNCTIONAL UDP-N-ACETYLGLUCOSAMINE 2-EPIMERASE_N-ACETYLMANNOSAMINE KINASE"/>
    <property type="match status" value="1"/>
</dbReference>
<dbReference type="EMBL" id="AWVF01000122">
    <property type="protein sequence ID" value="ERJ96550.1"/>
    <property type="molecule type" value="Genomic_DNA"/>
</dbReference>
<evidence type="ECO:0000256" key="3">
    <source>
        <dbReference type="ARBA" id="ARBA00022629"/>
    </source>
</evidence>
<dbReference type="Proteomes" id="UP000016662">
    <property type="component" value="Unassembled WGS sequence"/>
</dbReference>